<protein>
    <submittedName>
        <fullName evidence="2">Uncharacterized protein</fullName>
    </submittedName>
</protein>
<name>A0ABV9Q2Q1_9BACL</name>
<evidence type="ECO:0000313" key="3">
    <source>
        <dbReference type="Proteomes" id="UP001596002"/>
    </source>
</evidence>
<sequence length="134" mass="15358">MNNNRKALAYTAYFLLILGVVIGSKFVLDELRELMEVTAQYLYTYQLVLTMIYILLGVLLGLDHFVTEIRKQGKWKLNKVKATFLSLPFLALVAYIPFQGLTAFLAQEFFIQIPSIVLGHSFVTSFYKEVPARQ</sequence>
<comment type="caution">
    <text evidence="2">The sequence shown here is derived from an EMBL/GenBank/DDBJ whole genome shotgun (WGS) entry which is preliminary data.</text>
</comment>
<feature type="transmembrane region" description="Helical" evidence="1">
    <location>
        <begin position="82"/>
        <end position="103"/>
    </location>
</feature>
<keyword evidence="3" id="KW-1185">Reference proteome</keyword>
<feature type="transmembrane region" description="Helical" evidence="1">
    <location>
        <begin position="40"/>
        <end position="62"/>
    </location>
</feature>
<keyword evidence="1" id="KW-1133">Transmembrane helix</keyword>
<dbReference type="RefSeq" id="WP_380026509.1">
    <property type="nucleotide sequence ID" value="NZ_JBHSHC010000106.1"/>
</dbReference>
<organism evidence="2 3">
    <name type="scientific">Effusibacillus consociatus</name>
    <dbReference type="NCBI Taxonomy" id="1117041"/>
    <lineage>
        <taxon>Bacteria</taxon>
        <taxon>Bacillati</taxon>
        <taxon>Bacillota</taxon>
        <taxon>Bacilli</taxon>
        <taxon>Bacillales</taxon>
        <taxon>Alicyclobacillaceae</taxon>
        <taxon>Effusibacillus</taxon>
    </lineage>
</organism>
<gene>
    <name evidence="2" type="ORF">ACFO8Q_14535</name>
</gene>
<evidence type="ECO:0000256" key="1">
    <source>
        <dbReference type="SAM" id="Phobius"/>
    </source>
</evidence>
<evidence type="ECO:0000313" key="2">
    <source>
        <dbReference type="EMBL" id="MFC4768559.1"/>
    </source>
</evidence>
<feature type="transmembrane region" description="Helical" evidence="1">
    <location>
        <begin position="7"/>
        <end position="28"/>
    </location>
</feature>
<dbReference type="EMBL" id="JBHSHC010000106">
    <property type="protein sequence ID" value="MFC4768559.1"/>
    <property type="molecule type" value="Genomic_DNA"/>
</dbReference>
<keyword evidence="1" id="KW-0812">Transmembrane</keyword>
<accession>A0ABV9Q2Q1</accession>
<dbReference type="Proteomes" id="UP001596002">
    <property type="component" value="Unassembled WGS sequence"/>
</dbReference>
<proteinExistence type="predicted"/>
<feature type="transmembrane region" description="Helical" evidence="1">
    <location>
        <begin position="109"/>
        <end position="127"/>
    </location>
</feature>
<reference evidence="3" key="1">
    <citation type="journal article" date="2019" name="Int. J. Syst. Evol. Microbiol.">
        <title>The Global Catalogue of Microorganisms (GCM) 10K type strain sequencing project: providing services to taxonomists for standard genome sequencing and annotation.</title>
        <authorList>
            <consortium name="The Broad Institute Genomics Platform"/>
            <consortium name="The Broad Institute Genome Sequencing Center for Infectious Disease"/>
            <person name="Wu L."/>
            <person name="Ma J."/>
        </authorList>
    </citation>
    <scope>NUCLEOTIDE SEQUENCE [LARGE SCALE GENOMIC DNA]</scope>
    <source>
        <strain evidence="3">WYCCWR 12678</strain>
    </source>
</reference>
<keyword evidence="1" id="KW-0472">Membrane</keyword>